<feature type="compositionally biased region" description="Polar residues" evidence="3">
    <location>
        <begin position="356"/>
        <end position="366"/>
    </location>
</feature>
<gene>
    <name evidence="4" type="ORF">D9Q98_003407</name>
</gene>
<dbReference type="SUPFAM" id="SSF48452">
    <property type="entry name" value="TPR-like"/>
    <property type="match status" value="2"/>
</dbReference>
<dbReference type="Gene3D" id="1.25.40.10">
    <property type="entry name" value="Tetratricopeptide repeat domain"/>
    <property type="match status" value="2"/>
</dbReference>
<feature type="compositionally biased region" description="Low complexity" evidence="3">
    <location>
        <begin position="342"/>
        <end position="355"/>
    </location>
</feature>
<dbReference type="PANTHER" id="PTHR12558">
    <property type="entry name" value="CELL DIVISION CYCLE 16,23,27"/>
    <property type="match status" value="1"/>
</dbReference>
<dbReference type="EMBL" id="SIDB01000004">
    <property type="protein sequence ID" value="KAI3433596.1"/>
    <property type="molecule type" value="Genomic_DNA"/>
</dbReference>
<dbReference type="AlphaFoldDB" id="A0A9D4TSK2"/>
<evidence type="ECO:0000256" key="1">
    <source>
        <dbReference type="ARBA" id="ARBA00022803"/>
    </source>
</evidence>
<feature type="region of interest" description="Disordered" evidence="3">
    <location>
        <begin position="318"/>
        <end position="373"/>
    </location>
</feature>
<dbReference type="GO" id="GO:0045842">
    <property type="term" value="P:positive regulation of mitotic metaphase/anaphase transition"/>
    <property type="evidence" value="ECO:0007669"/>
    <property type="project" value="TreeGrafter"/>
</dbReference>
<protein>
    <submittedName>
        <fullName evidence="4">Uncharacterized protein</fullName>
    </submittedName>
</protein>
<evidence type="ECO:0000256" key="3">
    <source>
        <dbReference type="SAM" id="MobiDB-lite"/>
    </source>
</evidence>
<dbReference type="GO" id="GO:0016567">
    <property type="term" value="P:protein ubiquitination"/>
    <property type="evidence" value="ECO:0007669"/>
    <property type="project" value="TreeGrafter"/>
</dbReference>
<dbReference type="GO" id="GO:0051301">
    <property type="term" value="P:cell division"/>
    <property type="evidence" value="ECO:0007669"/>
    <property type="project" value="TreeGrafter"/>
</dbReference>
<evidence type="ECO:0000313" key="4">
    <source>
        <dbReference type="EMBL" id="KAI3433596.1"/>
    </source>
</evidence>
<dbReference type="InterPro" id="IPR019734">
    <property type="entry name" value="TPR_rpt"/>
</dbReference>
<keyword evidence="1 2" id="KW-0802">TPR repeat</keyword>
<dbReference type="PANTHER" id="PTHR12558:SF36">
    <property type="entry name" value="ANAPHASE-PROMOTING COMPLEX SUBUNIT 7"/>
    <property type="match status" value="1"/>
</dbReference>
<keyword evidence="5" id="KW-1185">Reference proteome</keyword>
<name>A0A9D4TSK2_CHLVU</name>
<dbReference type="PROSITE" id="PS50005">
    <property type="entry name" value="TPR"/>
    <property type="match status" value="1"/>
</dbReference>
<reference evidence="4" key="2">
    <citation type="submission" date="2020-11" db="EMBL/GenBank/DDBJ databases">
        <authorList>
            <person name="Cecchin M."/>
            <person name="Marcolungo L."/>
            <person name="Rossato M."/>
            <person name="Girolomoni L."/>
            <person name="Cosentino E."/>
            <person name="Cuine S."/>
            <person name="Li-Beisson Y."/>
            <person name="Delledonne M."/>
            <person name="Ballottari M."/>
        </authorList>
    </citation>
    <scope>NUCLEOTIDE SEQUENCE</scope>
    <source>
        <strain evidence="4">211/11P</strain>
        <tissue evidence="4">Whole cell</tissue>
    </source>
</reference>
<dbReference type="GO" id="GO:0005680">
    <property type="term" value="C:anaphase-promoting complex"/>
    <property type="evidence" value="ECO:0007669"/>
    <property type="project" value="TreeGrafter"/>
</dbReference>
<feature type="repeat" description="TPR" evidence="2">
    <location>
        <begin position="676"/>
        <end position="709"/>
    </location>
</feature>
<dbReference type="SMART" id="SM00028">
    <property type="entry name" value="TPR"/>
    <property type="match status" value="4"/>
</dbReference>
<evidence type="ECO:0000256" key="2">
    <source>
        <dbReference type="PROSITE-ProRule" id="PRU00339"/>
    </source>
</evidence>
<evidence type="ECO:0000313" key="5">
    <source>
        <dbReference type="Proteomes" id="UP001055712"/>
    </source>
</evidence>
<accession>A0A9D4TSK2</accession>
<proteinExistence type="predicted"/>
<comment type="caution">
    <text evidence="4">The sequence shown here is derived from an EMBL/GenBank/DDBJ whole genome shotgun (WGS) entry which is preliminary data.</text>
</comment>
<reference evidence="4" key="1">
    <citation type="journal article" date="2019" name="Plant J.">
        <title>Chlorella vulgaris genome assembly and annotation reveals the molecular basis for metabolic acclimation to high light conditions.</title>
        <authorList>
            <person name="Cecchin M."/>
            <person name="Marcolungo L."/>
            <person name="Rossato M."/>
            <person name="Girolomoni L."/>
            <person name="Cosentino E."/>
            <person name="Cuine S."/>
            <person name="Li-Beisson Y."/>
            <person name="Delledonne M."/>
            <person name="Ballottari M."/>
        </authorList>
    </citation>
    <scope>NUCLEOTIDE SEQUENCE</scope>
    <source>
        <strain evidence="4">211/11P</strain>
    </source>
</reference>
<dbReference type="InterPro" id="IPR011990">
    <property type="entry name" value="TPR-like_helical_dom_sf"/>
</dbReference>
<dbReference type="OrthoDB" id="308440at2759"/>
<sequence>MWGRDSSPKGVILAQAGLLAAQQGLEDSAEALAHLAITHEASPEALALLGEVCLARGEHRRALGWLTRAQQLREVRDAWGAASAADGSPQHGAAPPSHPLQHIAACHEALGEHHEAKAALERIPAHHRTPGVWFSLGRLYTREQGRRSSAIAAYQSCLRQCPFAIQAALGLAKLRVPADEILALLQPAEVPATAAPLPDLPTRLVAAAGDHEAAAMHPRVQTPAQMARSEALESSANTAADAVYLPGSQQEAVAGRLGDAAVFPQSASQQCQQQQQQEMQQPLGWHAAAAACPKPSRSECQACLGEPAAQQQLCGMGPAQAAGQESPPGSPVAVVALSPCGSTRTTPAASPSPTRLQHSQRQQHSAKGSDGNCSGGSCRLLPASQQLLWLRARGTHASAASRHAALLEQQAVPLAAAVGECDIAPLYLDFAKRMVEAQAALAAEDTPRVLLAGRRLMEGQLARHPHAVLLAALCQADHGSAIAALVLFEQARQLDPHSLTGADRHADLLRQRGDSLALAQLAHSCMESRQQERRPEPWLVAAAAKESSAAPYEAIGLARNALERDACCAEAHLCVSRLLQHMAGPGSGGDAAALAGCQQALRLRRSLRAYRAAVDAALAAELPLDALRLAREAGAAFPASLGCRVLLGRALAAQPDELEAAVAMLVAVLERDERSEEAALALAAALVSLGDAEYAAEVLQRQLRIAPSEGLHVAAAQLALHASRLEQALEHLHAALAHNPDSVAAAQGLAVVAALLGDAEGPQPEEAARGGGRLASELSADERLFFGC</sequence>
<dbReference type="Proteomes" id="UP001055712">
    <property type="component" value="Unassembled WGS sequence"/>
</dbReference>
<organism evidence="4 5">
    <name type="scientific">Chlorella vulgaris</name>
    <name type="common">Green alga</name>
    <dbReference type="NCBI Taxonomy" id="3077"/>
    <lineage>
        <taxon>Eukaryota</taxon>
        <taxon>Viridiplantae</taxon>
        <taxon>Chlorophyta</taxon>
        <taxon>core chlorophytes</taxon>
        <taxon>Trebouxiophyceae</taxon>
        <taxon>Chlorellales</taxon>
        <taxon>Chlorellaceae</taxon>
        <taxon>Chlorella clade</taxon>
        <taxon>Chlorella</taxon>
    </lineage>
</organism>